<sequence length="57" mass="6178">MSHEYEGDIALLEEISEQDLDGVAHGAGGVNAFSFSDKLGNDGKWCTLTKECQRSCN</sequence>
<dbReference type="EMBL" id="JABJXA010000119">
    <property type="protein sequence ID" value="MBB1260794.1"/>
    <property type="molecule type" value="Genomic_DNA"/>
</dbReference>
<reference evidence="5 6" key="2">
    <citation type="submission" date="2020-05" db="EMBL/GenBank/DDBJ databases">
        <title>Classification of alakaliphilic streptomycetes isolated from an alkaline soil next to Lonar Crater, India and a proposal for the recognition of Streptomyces alkaliterrae sp. nov.</title>
        <authorList>
            <person name="Golinska P."/>
        </authorList>
    </citation>
    <scope>NUCLEOTIDE SEQUENCE [LARGE SCALE GENOMIC DNA]</scope>
    <source>
        <strain evidence="6">OF3</strain>
        <strain evidence="5">OF8</strain>
    </source>
</reference>
<dbReference type="AlphaFoldDB" id="A0A5P0YRX5"/>
<evidence type="ECO:0000313" key="6">
    <source>
        <dbReference type="Proteomes" id="UP000525686"/>
    </source>
</evidence>
<organism evidence="3 4">
    <name type="scientific">Streptomyces alkaliterrae</name>
    <dbReference type="NCBI Taxonomy" id="2213162"/>
    <lineage>
        <taxon>Bacteria</taxon>
        <taxon>Bacillati</taxon>
        <taxon>Actinomycetota</taxon>
        <taxon>Actinomycetes</taxon>
        <taxon>Kitasatosporales</taxon>
        <taxon>Streptomycetaceae</taxon>
        <taxon>Streptomyces</taxon>
    </lineage>
</organism>
<name>A0A5P0YRX5_9ACTN</name>
<reference evidence="3 4" key="1">
    <citation type="submission" date="2019-10" db="EMBL/GenBank/DDBJ databases">
        <title>Streptomyces sp. nov., a novel actinobacterium isolated from alkaline environment.</title>
        <authorList>
            <person name="Golinska P."/>
        </authorList>
    </citation>
    <scope>NUCLEOTIDE SEQUENCE [LARGE SCALE GENOMIC DNA]</scope>
    <source>
        <strain evidence="3 4">OF1</strain>
    </source>
</reference>
<dbReference type="RefSeq" id="WP_143648083.1">
    <property type="nucleotide sequence ID" value="NZ_JABJWZ010000097.1"/>
</dbReference>
<evidence type="ECO:0000313" key="2">
    <source>
        <dbReference type="EMBL" id="MBB1260794.1"/>
    </source>
</evidence>
<dbReference type="EMBL" id="VJYK02000104">
    <property type="protein sequence ID" value="MQS02630.1"/>
    <property type="molecule type" value="Genomic_DNA"/>
</dbReference>
<comment type="caution">
    <text evidence="3">The sequence shown here is derived from an EMBL/GenBank/DDBJ whole genome shotgun (WGS) entry which is preliminary data.</text>
</comment>
<reference evidence="1" key="3">
    <citation type="journal article" name="Syst. Appl. Microbiol.">
        <title>Streptomyces alkaliterrae sp. nov., isolated from an alkaline soil, and emended descriptions of Streptomyces alkaliphilus, Streptomyces calidiresistens and Streptomyces durbertensis.</title>
        <authorList>
            <person name="Swiecimska M."/>
            <person name="Golinska P."/>
            <person name="Nouioui I."/>
            <person name="Wypij M."/>
            <person name="Rai M."/>
            <person name="Sangal V."/>
            <person name="Goodfellow M."/>
        </authorList>
    </citation>
    <scope>NUCLEOTIDE SEQUENCE</scope>
    <source>
        <strain evidence="1">OF3</strain>
        <strain evidence="2">OF8</strain>
    </source>
</reference>
<dbReference type="NCBIfam" id="NF000539">
    <property type="entry name" value="plantaricin"/>
    <property type="match status" value="1"/>
</dbReference>
<evidence type="ECO:0000313" key="1">
    <source>
        <dbReference type="EMBL" id="MBB1254255.1"/>
    </source>
</evidence>
<keyword evidence="4" id="KW-1185">Reference proteome</keyword>
<proteinExistence type="predicted"/>
<evidence type="ECO:0000313" key="4">
    <source>
        <dbReference type="Proteomes" id="UP000320857"/>
    </source>
</evidence>
<dbReference type="Proteomes" id="UP000525686">
    <property type="component" value="Unassembled WGS sequence"/>
</dbReference>
<dbReference type="EMBL" id="JABJWZ010000097">
    <property type="protein sequence ID" value="MBB1254255.1"/>
    <property type="molecule type" value="Genomic_DNA"/>
</dbReference>
<gene>
    <name evidence="3" type="ORF">FNX44_012255</name>
    <name evidence="1" type="ORF">H3146_12875</name>
    <name evidence="2" type="ORF">H3147_18480</name>
</gene>
<evidence type="ECO:0000313" key="5">
    <source>
        <dbReference type="Proteomes" id="UP000517765"/>
    </source>
</evidence>
<dbReference type="InterPro" id="IPR029243">
    <property type="entry name" value="Lantibiotic_alpha"/>
</dbReference>
<dbReference type="Proteomes" id="UP000320857">
    <property type="component" value="Unassembled WGS sequence"/>
</dbReference>
<accession>A0A5P0YRX5</accession>
<dbReference type="Proteomes" id="UP000517765">
    <property type="component" value="Unassembled WGS sequence"/>
</dbReference>
<dbReference type="Pfam" id="PF14867">
    <property type="entry name" value="Lantibiotic_a"/>
    <property type="match status" value="1"/>
</dbReference>
<protein>
    <submittedName>
        <fullName evidence="3">Plantaricin C family lantibiotic</fullName>
    </submittedName>
</protein>
<evidence type="ECO:0000313" key="3">
    <source>
        <dbReference type="EMBL" id="MQS02630.1"/>
    </source>
</evidence>
<dbReference type="GO" id="GO:0050830">
    <property type="term" value="P:defense response to Gram-positive bacterium"/>
    <property type="evidence" value="ECO:0007669"/>
    <property type="project" value="InterPro"/>
</dbReference>